<dbReference type="AlphaFoldDB" id="A0AAD5GFD2"/>
<gene>
    <name evidence="1" type="ORF">M8C21_009438</name>
</gene>
<reference evidence="1" key="1">
    <citation type="submission" date="2022-06" db="EMBL/GenBank/DDBJ databases">
        <title>Uncovering the hologenomic basis of an extraordinary plant invasion.</title>
        <authorList>
            <person name="Bieker V.C."/>
            <person name="Martin M.D."/>
            <person name="Gilbert T."/>
            <person name="Hodgins K."/>
            <person name="Battlay P."/>
            <person name="Petersen B."/>
            <person name="Wilson J."/>
        </authorList>
    </citation>
    <scope>NUCLEOTIDE SEQUENCE</scope>
    <source>
        <strain evidence="1">AA19_3_7</strain>
        <tissue evidence="1">Leaf</tissue>
    </source>
</reference>
<proteinExistence type="predicted"/>
<dbReference type="EMBL" id="JAMZMK010008454">
    <property type="protein sequence ID" value="KAI7740365.1"/>
    <property type="molecule type" value="Genomic_DNA"/>
</dbReference>
<comment type="caution">
    <text evidence="1">The sequence shown here is derived from an EMBL/GenBank/DDBJ whole genome shotgun (WGS) entry which is preliminary data.</text>
</comment>
<protein>
    <submittedName>
        <fullName evidence="1">Uncharacterized protein</fullName>
    </submittedName>
</protein>
<dbReference type="Proteomes" id="UP001206925">
    <property type="component" value="Unassembled WGS sequence"/>
</dbReference>
<name>A0AAD5GFD2_AMBAR</name>
<sequence>MKVHKEGAAQVLYKFLGYSLWITSGGVEEKTNEFRIDGMASGVAQAGADCAGARCSGGAGGWLFIVMWSGSGGMPDLGFGVE</sequence>
<accession>A0AAD5GFD2</accession>
<evidence type="ECO:0000313" key="1">
    <source>
        <dbReference type="EMBL" id="KAI7740365.1"/>
    </source>
</evidence>
<organism evidence="1 2">
    <name type="scientific">Ambrosia artemisiifolia</name>
    <name type="common">Common ragweed</name>
    <dbReference type="NCBI Taxonomy" id="4212"/>
    <lineage>
        <taxon>Eukaryota</taxon>
        <taxon>Viridiplantae</taxon>
        <taxon>Streptophyta</taxon>
        <taxon>Embryophyta</taxon>
        <taxon>Tracheophyta</taxon>
        <taxon>Spermatophyta</taxon>
        <taxon>Magnoliopsida</taxon>
        <taxon>eudicotyledons</taxon>
        <taxon>Gunneridae</taxon>
        <taxon>Pentapetalae</taxon>
        <taxon>asterids</taxon>
        <taxon>campanulids</taxon>
        <taxon>Asterales</taxon>
        <taxon>Asteraceae</taxon>
        <taxon>Asteroideae</taxon>
        <taxon>Heliantheae alliance</taxon>
        <taxon>Heliantheae</taxon>
        <taxon>Ambrosia</taxon>
    </lineage>
</organism>
<evidence type="ECO:0000313" key="2">
    <source>
        <dbReference type="Proteomes" id="UP001206925"/>
    </source>
</evidence>
<keyword evidence="2" id="KW-1185">Reference proteome</keyword>